<evidence type="ECO:0000256" key="4">
    <source>
        <dbReference type="ARBA" id="ARBA00022759"/>
    </source>
</evidence>
<dbReference type="InterPro" id="IPR043502">
    <property type="entry name" value="DNA/RNA_pol_sf"/>
</dbReference>
<evidence type="ECO:0000256" key="3">
    <source>
        <dbReference type="ARBA" id="ARBA00022722"/>
    </source>
</evidence>
<dbReference type="GO" id="GO:0003964">
    <property type="term" value="F:RNA-directed DNA polymerase activity"/>
    <property type="evidence" value="ECO:0007669"/>
    <property type="project" value="UniProtKB-KW"/>
</dbReference>
<dbReference type="InterPro" id="IPR041373">
    <property type="entry name" value="RT_RNaseH"/>
</dbReference>
<accession>A0AAF0ZJW0</accession>
<dbReference type="SUPFAM" id="SSF56672">
    <property type="entry name" value="DNA/RNA polymerases"/>
    <property type="match status" value="1"/>
</dbReference>
<evidence type="ECO:0000256" key="5">
    <source>
        <dbReference type="ARBA" id="ARBA00022801"/>
    </source>
</evidence>
<proteinExistence type="predicted"/>
<dbReference type="EMBL" id="CP133619">
    <property type="protein sequence ID" value="WMV42061.1"/>
    <property type="molecule type" value="Genomic_DNA"/>
</dbReference>
<evidence type="ECO:0000313" key="10">
    <source>
        <dbReference type="Proteomes" id="UP001234989"/>
    </source>
</evidence>
<keyword evidence="6" id="KW-0695">RNA-directed DNA polymerase</keyword>
<keyword evidence="7" id="KW-0472">Membrane</keyword>
<reference evidence="9" key="1">
    <citation type="submission" date="2023-08" db="EMBL/GenBank/DDBJ databases">
        <title>A de novo genome assembly of Solanum verrucosum Schlechtendal, a Mexican diploid species geographically isolated from the other diploid A-genome species in potato relatives.</title>
        <authorList>
            <person name="Hosaka K."/>
        </authorList>
    </citation>
    <scope>NUCLEOTIDE SEQUENCE</scope>
    <source>
        <tissue evidence="9">Young leaves</tissue>
    </source>
</reference>
<keyword evidence="1" id="KW-0808">Transferase</keyword>
<dbReference type="Pfam" id="PF17917">
    <property type="entry name" value="RT_RNaseH"/>
    <property type="match status" value="1"/>
</dbReference>
<organism evidence="9 10">
    <name type="scientific">Solanum verrucosum</name>
    <dbReference type="NCBI Taxonomy" id="315347"/>
    <lineage>
        <taxon>Eukaryota</taxon>
        <taxon>Viridiplantae</taxon>
        <taxon>Streptophyta</taxon>
        <taxon>Embryophyta</taxon>
        <taxon>Tracheophyta</taxon>
        <taxon>Spermatophyta</taxon>
        <taxon>Magnoliopsida</taxon>
        <taxon>eudicotyledons</taxon>
        <taxon>Gunneridae</taxon>
        <taxon>Pentapetalae</taxon>
        <taxon>asterids</taxon>
        <taxon>lamiids</taxon>
        <taxon>Solanales</taxon>
        <taxon>Solanaceae</taxon>
        <taxon>Solanoideae</taxon>
        <taxon>Solaneae</taxon>
        <taxon>Solanum</taxon>
    </lineage>
</organism>
<keyword evidence="3" id="KW-0540">Nuclease</keyword>
<gene>
    <name evidence="9" type="ORF">MTR67_035446</name>
</gene>
<keyword evidence="2" id="KW-0548">Nucleotidyltransferase</keyword>
<dbReference type="GO" id="GO:0016787">
    <property type="term" value="F:hydrolase activity"/>
    <property type="evidence" value="ECO:0007669"/>
    <property type="project" value="UniProtKB-KW"/>
</dbReference>
<evidence type="ECO:0000256" key="6">
    <source>
        <dbReference type="ARBA" id="ARBA00022918"/>
    </source>
</evidence>
<evidence type="ECO:0000259" key="8">
    <source>
        <dbReference type="Pfam" id="PF17917"/>
    </source>
</evidence>
<feature type="domain" description="Reverse transcriptase RNase H-like" evidence="8">
    <location>
        <begin position="5"/>
        <end position="65"/>
    </location>
</feature>
<keyword evidence="7" id="KW-0812">Transmembrane</keyword>
<evidence type="ECO:0000256" key="7">
    <source>
        <dbReference type="SAM" id="Phobius"/>
    </source>
</evidence>
<evidence type="ECO:0000313" key="9">
    <source>
        <dbReference type="EMBL" id="WMV42061.1"/>
    </source>
</evidence>
<dbReference type="AlphaFoldDB" id="A0AAF0ZJW0"/>
<keyword evidence="10" id="KW-1185">Reference proteome</keyword>
<feature type="transmembrane region" description="Helical" evidence="7">
    <location>
        <begin position="21"/>
        <end position="43"/>
    </location>
</feature>
<keyword evidence="5" id="KW-0378">Hydrolase</keyword>
<dbReference type="Proteomes" id="UP001234989">
    <property type="component" value="Chromosome 8"/>
</dbReference>
<keyword evidence="4" id="KW-0255">Endonuclease</keyword>
<protein>
    <recommendedName>
        <fullName evidence="8">Reverse transcriptase RNase H-like domain-containing protein</fullName>
    </recommendedName>
</protein>
<name>A0AAF0ZJW0_SOLVR</name>
<evidence type="ECO:0000256" key="2">
    <source>
        <dbReference type="ARBA" id="ARBA00022695"/>
    </source>
</evidence>
<evidence type="ECO:0000256" key="1">
    <source>
        <dbReference type="ARBA" id="ARBA00022679"/>
    </source>
</evidence>
<keyword evidence="7" id="KW-1133">Transmembrane helix</keyword>
<dbReference type="GO" id="GO:0004519">
    <property type="term" value="F:endonuclease activity"/>
    <property type="evidence" value="ECO:0007669"/>
    <property type="project" value="UniProtKB-KW"/>
</dbReference>
<sequence>MQHGKVITYASRQLQNHKNNYLIHALKLATIIHALNIWMHYLYGLHVEIYTNYKSIKYSFKTKELNLL</sequence>